<dbReference type="AlphaFoldDB" id="A0A0R3X913"/>
<organism evidence="8">
    <name type="scientific">Hydatigena taeniaeformis</name>
    <name type="common">Feline tapeworm</name>
    <name type="synonym">Taenia taeniaeformis</name>
    <dbReference type="NCBI Taxonomy" id="6205"/>
    <lineage>
        <taxon>Eukaryota</taxon>
        <taxon>Metazoa</taxon>
        <taxon>Spiralia</taxon>
        <taxon>Lophotrochozoa</taxon>
        <taxon>Platyhelminthes</taxon>
        <taxon>Cestoda</taxon>
        <taxon>Eucestoda</taxon>
        <taxon>Cyclophyllidea</taxon>
        <taxon>Taeniidae</taxon>
        <taxon>Hydatigera</taxon>
    </lineage>
</organism>
<dbReference type="PANTHER" id="PTHR19282:SF477">
    <property type="entry name" value="TETRASPANIN"/>
    <property type="match status" value="1"/>
</dbReference>
<evidence type="ECO:0000256" key="5">
    <source>
        <dbReference type="SAM" id="Phobius"/>
    </source>
</evidence>
<keyword evidence="3 5" id="KW-1133">Transmembrane helix</keyword>
<evidence type="ECO:0000256" key="1">
    <source>
        <dbReference type="ARBA" id="ARBA00004141"/>
    </source>
</evidence>
<dbReference type="PANTHER" id="PTHR19282">
    <property type="entry name" value="TETRASPANIN"/>
    <property type="match status" value="1"/>
</dbReference>
<dbReference type="Proteomes" id="UP000274429">
    <property type="component" value="Unassembled WGS sequence"/>
</dbReference>
<evidence type="ECO:0000313" key="8">
    <source>
        <dbReference type="WBParaSite" id="TTAC_0001003801-mRNA-1"/>
    </source>
</evidence>
<dbReference type="Pfam" id="PF00335">
    <property type="entry name" value="Tetraspanin"/>
    <property type="match status" value="1"/>
</dbReference>
<proteinExistence type="predicted"/>
<feature type="transmembrane region" description="Helical" evidence="5">
    <location>
        <begin position="73"/>
        <end position="93"/>
    </location>
</feature>
<comment type="subcellular location">
    <subcellularLocation>
        <location evidence="1">Membrane</location>
        <topology evidence="1">Multi-pass membrane protein</topology>
    </subcellularLocation>
</comment>
<feature type="transmembrane region" description="Helical" evidence="5">
    <location>
        <begin position="105"/>
        <end position="125"/>
    </location>
</feature>
<keyword evidence="2 5" id="KW-0812">Transmembrane</keyword>
<reference evidence="6 7" key="2">
    <citation type="submission" date="2018-11" db="EMBL/GenBank/DDBJ databases">
        <authorList>
            <consortium name="Pathogen Informatics"/>
        </authorList>
    </citation>
    <scope>NUCLEOTIDE SEQUENCE [LARGE SCALE GENOMIC DNA]</scope>
</reference>
<feature type="transmembrane region" description="Helical" evidence="5">
    <location>
        <begin position="12"/>
        <end position="34"/>
    </location>
</feature>
<dbReference type="OrthoDB" id="6260308at2759"/>
<evidence type="ECO:0000313" key="7">
    <source>
        <dbReference type="Proteomes" id="UP000274429"/>
    </source>
</evidence>
<dbReference type="GO" id="GO:0005886">
    <property type="term" value="C:plasma membrane"/>
    <property type="evidence" value="ECO:0007669"/>
    <property type="project" value="TreeGrafter"/>
</dbReference>
<name>A0A0R3X913_HYDTA</name>
<evidence type="ECO:0000313" key="6">
    <source>
        <dbReference type="EMBL" id="VDM35003.1"/>
    </source>
</evidence>
<dbReference type="InterPro" id="IPR018499">
    <property type="entry name" value="Tetraspanin/Peripherin"/>
</dbReference>
<gene>
    <name evidence="6" type="ORF">TTAC_LOCUS10023</name>
</gene>
<reference evidence="8" key="1">
    <citation type="submission" date="2017-02" db="UniProtKB">
        <authorList>
            <consortium name="WormBaseParasite"/>
        </authorList>
    </citation>
    <scope>IDENTIFICATION</scope>
</reference>
<sequence>MGSVISCGLKLVLQVFNLVLFVAFMAVAVFGIVLRTSSGLVQSIVEKVFDKSKITDEQVKVFAQFITDNSGGVAAALIVIGLALAALCLLGCIASCCGFELLLKIYAAILIVLLVVQIILVAVVFSDPNRVGKWVIESMSELLRSYDDTGSTTQNMPTTVWNLVMSVRTEPHCCAMDGYEDIVKPHAPLVPFCCADSTQACDDQKAKQDRIKGCRQKIADFTAAKMKSIMYIAIVAILFQDTMMPLDTSFYLSGGTRRVGDARDLLISG</sequence>
<accession>A0A0R3X913</accession>
<keyword evidence="7" id="KW-1185">Reference proteome</keyword>
<dbReference type="InterPro" id="IPR008952">
    <property type="entry name" value="Tetraspanin_EC2_sf"/>
</dbReference>
<keyword evidence="4 5" id="KW-0472">Membrane</keyword>
<protein>
    <submittedName>
        <fullName evidence="8">Tetraspanin</fullName>
    </submittedName>
</protein>
<dbReference type="EMBL" id="UYWX01021247">
    <property type="protein sequence ID" value="VDM35003.1"/>
    <property type="molecule type" value="Genomic_DNA"/>
</dbReference>
<evidence type="ECO:0000256" key="4">
    <source>
        <dbReference type="ARBA" id="ARBA00023136"/>
    </source>
</evidence>
<evidence type="ECO:0000256" key="2">
    <source>
        <dbReference type="ARBA" id="ARBA00022692"/>
    </source>
</evidence>
<dbReference type="SUPFAM" id="SSF48652">
    <property type="entry name" value="Tetraspanin"/>
    <property type="match status" value="1"/>
</dbReference>
<dbReference type="WBParaSite" id="TTAC_0001003801-mRNA-1">
    <property type="protein sequence ID" value="TTAC_0001003801-mRNA-1"/>
    <property type="gene ID" value="TTAC_0001003801"/>
</dbReference>
<dbReference type="STRING" id="6205.A0A0R3X913"/>
<evidence type="ECO:0000256" key="3">
    <source>
        <dbReference type="ARBA" id="ARBA00022989"/>
    </source>
</evidence>